<gene>
    <name evidence="1" type="ORF">Taro_020508</name>
</gene>
<proteinExistence type="predicted"/>
<protein>
    <submittedName>
        <fullName evidence="1">Uncharacterized protein</fullName>
    </submittedName>
</protein>
<evidence type="ECO:0000313" key="2">
    <source>
        <dbReference type="Proteomes" id="UP000652761"/>
    </source>
</evidence>
<dbReference type="EMBL" id="NMUH01001019">
    <property type="protein sequence ID" value="MQL87957.1"/>
    <property type="molecule type" value="Genomic_DNA"/>
</dbReference>
<comment type="caution">
    <text evidence="1">The sequence shown here is derived from an EMBL/GenBank/DDBJ whole genome shotgun (WGS) entry which is preliminary data.</text>
</comment>
<sequence>MFLLTWLLGVPRGNTWLFLPDLVEVWDVGCFCHETLVSLGCSGVCRGIASAFSLTLLVLLEPCLARLWLWVVALLCSAAL</sequence>
<keyword evidence="2" id="KW-1185">Reference proteome</keyword>
<name>A0A843UZU1_COLES</name>
<dbReference type="Proteomes" id="UP000652761">
    <property type="component" value="Unassembled WGS sequence"/>
</dbReference>
<evidence type="ECO:0000313" key="1">
    <source>
        <dbReference type="EMBL" id="MQL87957.1"/>
    </source>
</evidence>
<organism evidence="1 2">
    <name type="scientific">Colocasia esculenta</name>
    <name type="common">Wild taro</name>
    <name type="synonym">Arum esculentum</name>
    <dbReference type="NCBI Taxonomy" id="4460"/>
    <lineage>
        <taxon>Eukaryota</taxon>
        <taxon>Viridiplantae</taxon>
        <taxon>Streptophyta</taxon>
        <taxon>Embryophyta</taxon>
        <taxon>Tracheophyta</taxon>
        <taxon>Spermatophyta</taxon>
        <taxon>Magnoliopsida</taxon>
        <taxon>Liliopsida</taxon>
        <taxon>Araceae</taxon>
        <taxon>Aroideae</taxon>
        <taxon>Colocasieae</taxon>
        <taxon>Colocasia</taxon>
    </lineage>
</organism>
<reference evidence="1" key="1">
    <citation type="submission" date="2017-07" db="EMBL/GenBank/DDBJ databases">
        <title>Taro Niue Genome Assembly and Annotation.</title>
        <authorList>
            <person name="Atibalentja N."/>
            <person name="Keating K."/>
            <person name="Fields C.J."/>
        </authorList>
    </citation>
    <scope>NUCLEOTIDE SEQUENCE</scope>
    <source>
        <strain evidence="1">Niue_2</strain>
        <tissue evidence="1">Leaf</tissue>
    </source>
</reference>
<dbReference type="AlphaFoldDB" id="A0A843UZU1"/>
<accession>A0A843UZU1</accession>